<evidence type="ECO:0000256" key="3">
    <source>
        <dbReference type="ARBA" id="ARBA00011738"/>
    </source>
</evidence>
<dbReference type="NCBIfam" id="TIGR03945">
    <property type="entry name" value="PLP_SbnA_fam"/>
    <property type="match status" value="1"/>
</dbReference>
<dbReference type="EMBL" id="PUJU01000041">
    <property type="protein sequence ID" value="NHB89314.1"/>
    <property type="molecule type" value="Genomic_DNA"/>
</dbReference>
<organism evidence="9 10">
    <name type="scientific">Photorhabdus tasmaniensis</name>
    <dbReference type="NCBI Taxonomy" id="1004159"/>
    <lineage>
        <taxon>Bacteria</taxon>
        <taxon>Pseudomonadati</taxon>
        <taxon>Pseudomonadota</taxon>
        <taxon>Gammaproteobacteria</taxon>
        <taxon>Enterobacterales</taxon>
        <taxon>Morganellaceae</taxon>
        <taxon>Photorhabdus</taxon>
    </lineage>
</organism>
<dbReference type="PANTHER" id="PTHR10314">
    <property type="entry name" value="CYSTATHIONINE BETA-SYNTHASE"/>
    <property type="match status" value="1"/>
</dbReference>
<comment type="catalytic activity">
    <reaction evidence="7">
        <text>O-acetyl-L-serine + hydrogen sulfide = L-cysteine + acetate</text>
        <dbReference type="Rhea" id="RHEA:14829"/>
        <dbReference type="ChEBI" id="CHEBI:29919"/>
        <dbReference type="ChEBI" id="CHEBI:30089"/>
        <dbReference type="ChEBI" id="CHEBI:35235"/>
        <dbReference type="ChEBI" id="CHEBI:58340"/>
        <dbReference type="EC" id="2.5.1.47"/>
    </reaction>
</comment>
<dbReference type="InterPro" id="IPR023927">
    <property type="entry name" value="SbnA"/>
</dbReference>
<evidence type="ECO:0000313" key="9">
    <source>
        <dbReference type="EMBL" id="NHB89314.1"/>
    </source>
</evidence>
<keyword evidence="5" id="KW-0808">Transferase</keyword>
<comment type="pathway">
    <text evidence="2">Amino-acid biosynthesis; L-cysteine biosynthesis; L-cysteine from L-serine: step 2/2.</text>
</comment>
<dbReference type="InterPro" id="IPR001926">
    <property type="entry name" value="TrpB-like_PALP"/>
</dbReference>
<evidence type="ECO:0000256" key="7">
    <source>
        <dbReference type="ARBA" id="ARBA00047931"/>
    </source>
</evidence>
<dbReference type="Gene3D" id="3.40.50.1100">
    <property type="match status" value="2"/>
</dbReference>
<keyword evidence="10" id="KW-1185">Reference proteome</keyword>
<proteinExistence type="predicted"/>
<evidence type="ECO:0000256" key="2">
    <source>
        <dbReference type="ARBA" id="ARBA00004962"/>
    </source>
</evidence>
<name>A0ABX0GJA0_9GAMM</name>
<gene>
    <name evidence="9" type="ORF">C5471_17090</name>
</gene>
<accession>A0ABX0GJA0</accession>
<evidence type="ECO:0000256" key="5">
    <source>
        <dbReference type="ARBA" id="ARBA00022679"/>
    </source>
</evidence>
<dbReference type="Proteomes" id="UP000697802">
    <property type="component" value="Unassembled WGS sequence"/>
</dbReference>
<dbReference type="Pfam" id="PF00291">
    <property type="entry name" value="PALP"/>
    <property type="match status" value="1"/>
</dbReference>
<feature type="domain" description="Tryptophan synthase beta chain-like PALP" evidence="8">
    <location>
        <begin position="25"/>
        <end position="294"/>
    </location>
</feature>
<comment type="caution">
    <text evidence="9">The sequence shown here is derived from an EMBL/GenBank/DDBJ whole genome shotgun (WGS) entry which is preliminary data.</text>
</comment>
<protein>
    <recommendedName>
        <fullName evidence="4">cysteine synthase</fullName>
        <ecNumber evidence="4">2.5.1.47</ecNumber>
    </recommendedName>
</protein>
<evidence type="ECO:0000256" key="1">
    <source>
        <dbReference type="ARBA" id="ARBA00001933"/>
    </source>
</evidence>
<reference evidence="9 10" key="1">
    <citation type="submission" date="2018-02" db="EMBL/GenBank/DDBJ databases">
        <authorList>
            <person name="Machado R.A."/>
        </authorList>
    </citation>
    <scope>NUCLEOTIDE SEQUENCE [LARGE SCALE GENOMIC DNA]</scope>
    <source>
        <strain evidence="9 10">T327</strain>
    </source>
</reference>
<dbReference type="CDD" id="cd01561">
    <property type="entry name" value="CBS_like"/>
    <property type="match status" value="1"/>
</dbReference>
<comment type="subunit">
    <text evidence="3">Homodimer.</text>
</comment>
<dbReference type="InterPro" id="IPR050214">
    <property type="entry name" value="Cys_Synth/Cystath_Beta-Synth"/>
</dbReference>
<dbReference type="RefSeq" id="WP_133816429.1">
    <property type="nucleotide sequence ID" value="NZ_CAWPIF010000041.1"/>
</dbReference>
<comment type="cofactor">
    <cofactor evidence="1">
        <name>pyridoxal 5'-phosphate</name>
        <dbReference type="ChEBI" id="CHEBI:597326"/>
    </cofactor>
</comment>
<dbReference type="SUPFAM" id="SSF53686">
    <property type="entry name" value="Tryptophan synthase beta subunit-like PLP-dependent enzymes"/>
    <property type="match status" value="1"/>
</dbReference>
<sequence>MIYESCLELIFGDVFLKIEESALARKSCELYMKLEGFSIGGSIKIKPALNMIKQLELRGRLRPGGKIIESSSGNLGVALSIICAVKGYKFICVVDPNVLEASERLMKIYGADVIKVREKDKNGGYLGTRISVIKDMLKEDSSICWTNQYENMDNVNAHYLTTAQEIYKSFPKADYIFVGAGTTGTLSGISQFTRKYMPNTKVITVDTLGSVTFGGKKGKRRIPRLGTSIPPEISKYAIFDDLIMVEESETIKACSDMAGKGILFGGSTGSVISAIRKYSDYIPDNSQIIAISPDFGERYLDIIYSLHSALSTV</sequence>
<dbReference type="InterPro" id="IPR036052">
    <property type="entry name" value="TrpB-like_PALP_sf"/>
</dbReference>
<keyword evidence="6" id="KW-0663">Pyridoxal phosphate</keyword>
<evidence type="ECO:0000313" key="10">
    <source>
        <dbReference type="Proteomes" id="UP000697802"/>
    </source>
</evidence>
<evidence type="ECO:0000259" key="8">
    <source>
        <dbReference type="Pfam" id="PF00291"/>
    </source>
</evidence>
<dbReference type="EC" id="2.5.1.47" evidence="4"/>
<evidence type="ECO:0000256" key="4">
    <source>
        <dbReference type="ARBA" id="ARBA00012681"/>
    </source>
</evidence>
<evidence type="ECO:0000256" key="6">
    <source>
        <dbReference type="ARBA" id="ARBA00022898"/>
    </source>
</evidence>